<organism evidence="2 3">
    <name type="scientific">Penicillium oxalicum (strain 114-2 / CGMCC 5302)</name>
    <name type="common">Penicillium decumbens</name>
    <dbReference type="NCBI Taxonomy" id="933388"/>
    <lineage>
        <taxon>Eukaryota</taxon>
        <taxon>Fungi</taxon>
        <taxon>Dikarya</taxon>
        <taxon>Ascomycota</taxon>
        <taxon>Pezizomycotina</taxon>
        <taxon>Eurotiomycetes</taxon>
        <taxon>Eurotiomycetidae</taxon>
        <taxon>Eurotiales</taxon>
        <taxon>Aspergillaceae</taxon>
        <taxon>Penicillium</taxon>
    </lineage>
</organism>
<sequence>MGNQEKSEAPAPTINIHRKTLGVGWPCPRAKFARFKCSTVSLDAQVRRDDRFFAWASPMCHSRTAVRARHKHAPSTGPPSPLSAVRSPQSAVHTLSSAPESWG</sequence>
<dbReference type="AlphaFoldDB" id="S8A144"/>
<evidence type="ECO:0000313" key="2">
    <source>
        <dbReference type="EMBL" id="EPS34831.1"/>
    </source>
</evidence>
<reference evidence="2 3" key="1">
    <citation type="journal article" date="2013" name="PLoS ONE">
        <title>Genomic and secretomic analyses reveal unique features of the lignocellulolytic enzyme system of Penicillium decumbens.</title>
        <authorList>
            <person name="Liu G."/>
            <person name="Zhang L."/>
            <person name="Wei X."/>
            <person name="Zou G."/>
            <person name="Qin Y."/>
            <person name="Ma L."/>
            <person name="Li J."/>
            <person name="Zheng H."/>
            <person name="Wang S."/>
            <person name="Wang C."/>
            <person name="Xun L."/>
            <person name="Zhao G.-P."/>
            <person name="Zhou Z."/>
            <person name="Qu Y."/>
        </authorList>
    </citation>
    <scope>NUCLEOTIDE SEQUENCE [LARGE SCALE GENOMIC DNA]</scope>
    <source>
        <strain evidence="3">114-2 / CGMCC 5302</strain>
    </source>
</reference>
<evidence type="ECO:0000256" key="1">
    <source>
        <dbReference type="SAM" id="MobiDB-lite"/>
    </source>
</evidence>
<proteinExistence type="predicted"/>
<dbReference type="Proteomes" id="UP000019376">
    <property type="component" value="Unassembled WGS sequence"/>
</dbReference>
<dbReference type="EMBL" id="KB644415">
    <property type="protein sequence ID" value="EPS34831.1"/>
    <property type="molecule type" value="Genomic_DNA"/>
</dbReference>
<evidence type="ECO:0000313" key="3">
    <source>
        <dbReference type="Proteomes" id="UP000019376"/>
    </source>
</evidence>
<gene>
    <name evidence="2" type="ORF">PDE_09795</name>
</gene>
<accession>S8A144</accession>
<feature type="compositionally biased region" description="Polar residues" evidence="1">
    <location>
        <begin position="86"/>
        <end position="103"/>
    </location>
</feature>
<name>S8A144_PENO1</name>
<keyword evidence="3" id="KW-1185">Reference proteome</keyword>
<protein>
    <submittedName>
        <fullName evidence="2">Uncharacterized protein</fullName>
    </submittedName>
</protein>
<dbReference type="HOGENOM" id="CLU_2264651_0_0_1"/>
<feature type="region of interest" description="Disordered" evidence="1">
    <location>
        <begin position="66"/>
        <end position="103"/>
    </location>
</feature>